<feature type="compositionally biased region" description="Low complexity" evidence="1">
    <location>
        <begin position="27"/>
        <end position="39"/>
    </location>
</feature>
<organism evidence="2 3">
    <name type="scientific">Mycena pura</name>
    <dbReference type="NCBI Taxonomy" id="153505"/>
    <lineage>
        <taxon>Eukaryota</taxon>
        <taxon>Fungi</taxon>
        <taxon>Dikarya</taxon>
        <taxon>Basidiomycota</taxon>
        <taxon>Agaricomycotina</taxon>
        <taxon>Agaricomycetes</taxon>
        <taxon>Agaricomycetidae</taxon>
        <taxon>Agaricales</taxon>
        <taxon>Marasmiineae</taxon>
        <taxon>Mycenaceae</taxon>
        <taxon>Mycena</taxon>
    </lineage>
</organism>
<comment type="caution">
    <text evidence="2">The sequence shown here is derived from an EMBL/GenBank/DDBJ whole genome shotgun (WGS) entry which is preliminary data.</text>
</comment>
<sequence length="168" mass="18061">MLPSVSSGCGASAAQVSTAVALPARAGAGARSAGAPDSATAEVEAEAHQARVRQLQEEGRRIGTSSSPAPPARLSEISSWHALRAKLRCTTRWFHYASLAVHVPIKMHRDHDVVHVLACQREVTRPHLAATCTGRQCLFEFKKMRMTGGKGGTRVSTGKWDIRAIRNI</sequence>
<evidence type="ECO:0000313" key="3">
    <source>
        <dbReference type="Proteomes" id="UP001219525"/>
    </source>
</evidence>
<dbReference type="Proteomes" id="UP001219525">
    <property type="component" value="Unassembled WGS sequence"/>
</dbReference>
<evidence type="ECO:0000256" key="1">
    <source>
        <dbReference type="SAM" id="MobiDB-lite"/>
    </source>
</evidence>
<feature type="region of interest" description="Disordered" evidence="1">
    <location>
        <begin position="27"/>
        <end position="73"/>
    </location>
</feature>
<dbReference type="AlphaFoldDB" id="A0AAD7E4V7"/>
<protein>
    <submittedName>
        <fullName evidence="2">Uncharacterized protein</fullName>
    </submittedName>
</protein>
<accession>A0AAD7E4V7</accession>
<keyword evidence="3" id="KW-1185">Reference proteome</keyword>
<proteinExistence type="predicted"/>
<evidence type="ECO:0000313" key="2">
    <source>
        <dbReference type="EMBL" id="KAJ7227432.1"/>
    </source>
</evidence>
<feature type="compositionally biased region" description="Basic and acidic residues" evidence="1">
    <location>
        <begin position="45"/>
        <end position="61"/>
    </location>
</feature>
<gene>
    <name evidence="2" type="ORF">GGX14DRAFT_539397</name>
</gene>
<name>A0AAD7E4V7_9AGAR</name>
<dbReference type="EMBL" id="JARJCW010000003">
    <property type="protein sequence ID" value="KAJ7227432.1"/>
    <property type="molecule type" value="Genomic_DNA"/>
</dbReference>
<reference evidence="2" key="1">
    <citation type="submission" date="2023-03" db="EMBL/GenBank/DDBJ databases">
        <title>Massive genome expansion in bonnet fungi (Mycena s.s.) driven by repeated elements and novel gene families across ecological guilds.</title>
        <authorList>
            <consortium name="Lawrence Berkeley National Laboratory"/>
            <person name="Harder C.B."/>
            <person name="Miyauchi S."/>
            <person name="Viragh M."/>
            <person name="Kuo A."/>
            <person name="Thoen E."/>
            <person name="Andreopoulos B."/>
            <person name="Lu D."/>
            <person name="Skrede I."/>
            <person name="Drula E."/>
            <person name="Henrissat B."/>
            <person name="Morin E."/>
            <person name="Kohler A."/>
            <person name="Barry K."/>
            <person name="LaButti K."/>
            <person name="Morin E."/>
            <person name="Salamov A."/>
            <person name="Lipzen A."/>
            <person name="Mereny Z."/>
            <person name="Hegedus B."/>
            <person name="Baldrian P."/>
            <person name="Stursova M."/>
            <person name="Weitz H."/>
            <person name="Taylor A."/>
            <person name="Grigoriev I.V."/>
            <person name="Nagy L.G."/>
            <person name="Martin F."/>
            <person name="Kauserud H."/>
        </authorList>
    </citation>
    <scope>NUCLEOTIDE SEQUENCE</scope>
    <source>
        <strain evidence="2">9144</strain>
    </source>
</reference>